<dbReference type="Pfam" id="PF10604">
    <property type="entry name" value="Polyketide_cyc2"/>
    <property type="match status" value="1"/>
</dbReference>
<dbReference type="EMBL" id="BPVZ01000020">
    <property type="protein sequence ID" value="GKV03451.1"/>
    <property type="molecule type" value="Genomic_DNA"/>
</dbReference>
<proteinExistence type="predicted"/>
<dbReference type="CDD" id="cd07821">
    <property type="entry name" value="PYR_PYL_RCAR_like"/>
    <property type="match status" value="1"/>
</dbReference>
<reference evidence="1 2" key="1">
    <citation type="journal article" date="2021" name="Commun. Biol.">
        <title>The genome of Shorea leprosula (Dipterocarpaceae) highlights the ecological relevance of drought in aseasonal tropical rainforests.</title>
        <authorList>
            <person name="Ng K.K.S."/>
            <person name="Kobayashi M.J."/>
            <person name="Fawcett J.A."/>
            <person name="Hatakeyama M."/>
            <person name="Paape T."/>
            <person name="Ng C.H."/>
            <person name="Ang C.C."/>
            <person name="Tnah L.H."/>
            <person name="Lee C.T."/>
            <person name="Nishiyama T."/>
            <person name="Sese J."/>
            <person name="O'Brien M.J."/>
            <person name="Copetti D."/>
            <person name="Mohd Noor M.I."/>
            <person name="Ong R.C."/>
            <person name="Putra M."/>
            <person name="Sireger I.Z."/>
            <person name="Indrioko S."/>
            <person name="Kosugi Y."/>
            <person name="Izuno A."/>
            <person name="Isagi Y."/>
            <person name="Lee S.L."/>
            <person name="Shimizu K.K."/>
        </authorList>
    </citation>
    <scope>NUCLEOTIDE SEQUENCE [LARGE SCALE GENOMIC DNA]</scope>
    <source>
        <strain evidence="1">214</strain>
    </source>
</reference>
<sequence>MAEESQPKWEGKTTAELSGPTAEQIWPFWEDFCNLHLWHPDIDTCSQVEGTPGQPGLIRYCATKKTSSSGGDDGISWCKEKILMIDPVNRCLSYELLENSIGFKLYVATIKVLSVDGDGGRGCKIEWSFVADPVEGWKFEDLVAYIETCLLSMAKKMEQSVGAHNGY</sequence>
<evidence type="ECO:0000313" key="1">
    <source>
        <dbReference type="EMBL" id="GKV03451.1"/>
    </source>
</evidence>
<evidence type="ECO:0008006" key="3">
    <source>
        <dbReference type="Google" id="ProtNLM"/>
    </source>
</evidence>
<accession>A0AAV5IXU5</accession>
<dbReference type="PANTHER" id="PTHR33789:SF11">
    <property type="entry name" value="OS05G0202300 PROTEIN"/>
    <property type="match status" value="1"/>
</dbReference>
<protein>
    <recommendedName>
        <fullName evidence="3">Lachrymatory factor synthase</fullName>
    </recommendedName>
</protein>
<dbReference type="SUPFAM" id="SSF55961">
    <property type="entry name" value="Bet v1-like"/>
    <property type="match status" value="1"/>
</dbReference>
<name>A0AAV5IXU5_9ROSI</name>
<dbReference type="InterPro" id="IPR053249">
    <property type="entry name" value="LFS"/>
</dbReference>
<dbReference type="FunFam" id="3.30.530.20:FF:000064">
    <property type="entry name" value="Lachrymatory-factor synthase"/>
    <property type="match status" value="1"/>
</dbReference>
<dbReference type="InterPro" id="IPR019587">
    <property type="entry name" value="Polyketide_cyclase/dehydratase"/>
</dbReference>
<comment type="caution">
    <text evidence="1">The sequence shown here is derived from an EMBL/GenBank/DDBJ whole genome shotgun (WGS) entry which is preliminary data.</text>
</comment>
<dbReference type="Gene3D" id="3.30.530.20">
    <property type="match status" value="1"/>
</dbReference>
<dbReference type="GO" id="GO:0004864">
    <property type="term" value="F:protein phosphatase inhibitor activity"/>
    <property type="evidence" value="ECO:0007669"/>
    <property type="project" value="UniProtKB-ARBA"/>
</dbReference>
<dbReference type="Proteomes" id="UP001054252">
    <property type="component" value="Unassembled WGS sequence"/>
</dbReference>
<organism evidence="1 2">
    <name type="scientific">Rubroshorea leprosula</name>
    <dbReference type="NCBI Taxonomy" id="152421"/>
    <lineage>
        <taxon>Eukaryota</taxon>
        <taxon>Viridiplantae</taxon>
        <taxon>Streptophyta</taxon>
        <taxon>Embryophyta</taxon>
        <taxon>Tracheophyta</taxon>
        <taxon>Spermatophyta</taxon>
        <taxon>Magnoliopsida</taxon>
        <taxon>eudicotyledons</taxon>
        <taxon>Gunneridae</taxon>
        <taxon>Pentapetalae</taxon>
        <taxon>rosids</taxon>
        <taxon>malvids</taxon>
        <taxon>Malvales</taxon>
        <taxon>Dipterocarpaceae</taxon>
        <taxon>Rubroshorea</taxon>
    </lineage>
</organism>
<dbReference type="AlphaFoldDB" id="A0AAV5IXU5"/>
<evidence type="ECO:0000313" key="2">
    <source>
        <dbReference type="Proteomes" id="UP001054252"/>
    </source>
</evidence>
<gene>
    <name evidence="1" type="ORF">SLEP1_g15745</name>
</gene>
<dbReference type="InterPro" id="IPR023393">
    <property type="entry name" value="START-like_dom_sf"/>
</dbReference>
<dbReference type="PANTHER" id="PTHR33789">
    <property type="entry name" value="LACHRYMATORY-FACTOR SYNTHASE"/>
    <property type="match status" value="1"/>
</dbReference>
<keyword evidence="2" id="KW-1185">Reference proteome</keyword>